<evidence type="ECO:0000256" key="4">
    <source>
        <dbReference type="ARBA" id="ARBA00022989"/>
    </source>
</evidence>
<evidence type="ECO:0000256" key="8">
    <source>
        <dbReference type="SAM" id="MobiDB-lite"/>
    </source>
</evidence>
<evidence type="ECO:0000256" key="7">
    <source>
        <dbReference type="HAMAP-Rule" id="MF_00902"/>
    </source>
</evidence>
<comment type="subcellular location">
    <subcellularLocation>
        <location evidence="7">Cell membrane</location>
        <topology evidence="7">Multi-pass membrane protein</topology>
    </subcellularLocation>
    <subcellularLocation>
        <location evidence="1">Membrane</location>
        <topology evidence="1">Multi-pass membrane protein</topology>
    </subcellularLocation>
</comment>
<dbReference type="PANTHER" id="PTHR30371:SF0">
    <property type="entry name" value="SEC-INDEPENDENT PROTEIN TRANSLOCASE PROTEIN TATC, CHLOROPLASTIC-RELATED"/>
    <property type="match status" value="1"/>
</dbReference>
<name>A0ABW8AT92_9ACTN</name>
<keyword evidence="2 7" id="KW-0812">Transmembrane</keyword>
<keyword evidence="5 7" id="KW-0811">Translocation</keyword>
<comment type="similarity">
    <text evidence="7">Belongs to the TatC family.</text>
</comment>
<keyword evidence="7" id="KW-0813">Transport</keyword>
<feature type="transmembrane region" description="Helical" evidence="7">
    <location>
        <begin position="122"/>
        <end position="143"/>
    </location>
</feature>
<dbReference type="Proteomes" id="UP001612915">
    <property type="component" value="Unassembled WGS sequence"/>
</dbReference>
<feature type="transmembrane region" description="Helical" evidence="7">
    <location>
        <begin position="30"/>
        <end position="48"/>
    </location>
</feature>
<dbReference type="PANTHER" id="PTHR30371">
    <property type="entry name" value="SEC-INDEPENDENT PROTEIN TRANSLOCASE PROTEIN TATC"/>
    <property type="match status" value="1"/>
</dbReference>
<evidence type="ECO:0000256" key="1">
    <source>
        <dbReference type="ARBA" id="ARBA00004141"/>
    </source>
</evidence>
<evidence type="ECO:0000256" key="6">
    <source>
        <dbReference type="ARBA" id="ARBA00023136"/>
    </source>
</evidence>
<evidence type="ECO:0000313" key="9">
    <source>
        <dbReference type="EMBL" id="MFI7589102.1"/>
    </source>
</evidence>
<keyword evidence="10" id="KW-1185">Reference proteome</keyword>
<reference evidence="9 10" key="1">
    <citation type="submission" date="2024-10" db="EMBL/GenBank/DDBJ databases">
        <title>The Natural Products Discovery Center: Release of the First 8490 Sequenced Strains for Exploring Actinobacteria Biosynthetic Diversity.</title>
        <authorList>
            <person name="Kalkreuter E."/>
            <person name="Kautsar S.A."/>
            <person name="Yang D."/>
            <person name="Bader C.D."/>
            <person name="Teijaro C.N."/>
            <person name="Fluegel L."/>
            <person name="Davis C.M."/>
            <person name="Simpson J.R."/>
            <person name="Lauterbach L."/>
            <person name="Steele A.D."/>
            <person name="Gui C."/>
            <person name="Meng S."/>
            <person name="Li G."/>
            <person name="Viehrig K."/>
            <person name="Ye F."/>
            <person name="Su P."/>
            <person name="Kiefer A.F."/>
            <person name="Nichols A."/>
            <person name="Cepeda A.J."/>
            <person name="Yan W."/>
            <person name="Fan B."/>
            <person name="Jiang Y."/>
            <person name="Adhikari A."/>
            <person name="Zheng C.-J."/>
            <person name="Schuster L."/>
            <person name="Cowan T.M."/>
            <person name="Smanski M.J."/>
            <person name="Chevrette M.G."/>
            <person name="De Carvalho L.P.S."/>
            <person name="Shen B."/>
        </authorList>
    </citation>
    <scope>NUCLEOTIDE SEQUENCE [LARGE SCALE GENOMIC DNA]</scope>
    <source>
        <strain evidence="9 10">NPDC049639</strain>
    </source>
</reference>
<proteinExistence type="inferred from homology"/>
<evidence type="ECO:0000313" key="10">
    <source>
        <dbReference type="Proteomes" id="UP001612915"/>
    </source>
</evidence>
<feature type="transmembrane region" description="Helical" evidence="7">
    <location>
        <begin position="167"/>
        <end position="194"/>
    </location>
</feature>
<keyword evidence="6 7" id="KW-0472">Membrane</keyword>
<feature type="transmembrane region" description="Helical" evidence="7">
    <location>
        <begin position="229"/>
        <end position="249"/>
    </location>
</feature>
<dbReference type="Pfam" id="PF00902">
    <property type="entry name" value="TatC"/>
    <property type="match status" value="1"/>
</dbReference>
<evidence type="ECO:0000256" key="3">
    <source>
        <dbReference type="ARBA" id="ARBA00022927"/>
    </source>
</evidence>
<evidence type="ECO:0000256" key="5">
    <source>
        <dbReference type="ARBA" id="ARBA00023010"/>
    </source>
</evidence>
<sequence length="304" mass="33684">MAVTVPRRKPKNPEGRMPLRAHLQELRRRLTISLLAITLGAVLGWYLGDQVLNYLIEPLKEIAKERGNNSTSINSGDVLGFLNLKIKLAFYLGLIVASPVWLYQMWAFVVPGLTKREKRYGLGFTFTGALLFCSGIYLGWIWLPRAVILLTEFTPEGGTNYLDAQSYFAFVTRLMLAFGLAFVVPLFLVALNFVGVLPGAVMIKHWRISVFLVFLFAAIVSPSPDPGGMLALALPMIGLYLAAAGIGLLNDRRRRRAMADHEIFDLGDEESSPLARSDFEPGSGERFTPDDDSGFDPRVDDDAT</sequence>
<keyword evidence="7" id="KW-1003">Cell membrane</keyword>
<feature type="transmembrane region" description="Helical" evidence="7">
    <location>
        <begin position="88"/>
        <end position="110"/>
    </location>
</feature>
<gene>
    <name evidence="7 9" type="primary">tatC</name>
    <name evidence="9" type="ORF">ACIB24_18725</name>
</gene>
<dbReference type="InterPro" id="IPR002033">
    <property type="entry name" value="TatC"/>
</dbReference>
<protein>
    <recommendedName>
        <fullName evidence="7">Sec-independent protein translocase protein TatC</fullName>
    </recommendedName>
</protein>
<comment type="subunit">
    <text evidence="7">The Tat system comprises two distinct complexes: a TatABC complex, containing multiple copies of TatA, TatB and TatC subunits, and a separate TatA complex, containing only TatA subunits. Substrates initially bind to the TatABC complex, which probably triggers association of the separate TatA complex to form the active translocon.</text>
</comment>
<keyword evidence="3 7" id="KW-0653">Protein transport</keyword>
<comment type="caution">
    <text evidence="9">The sequence shown here is derived from an EMBL/GenBank/DDBJ whole genome shotgun (WGS) entry which is preliminary data.</text>
</comment>
<keyword evidence="4 7" id="KW-1133">Transmembrane helix</keyword>
<feature type="transmembrane region" description="Helical" evidence="7">
    <location>
        <begin position="206"/>
        <end position="223"/>
    </location>
</feature>
<organism evidence="9 10">
    <name type="scientific">Spongisporangium articulatum</name>
    <dbReference type="NCBI Taxonomy" id="3362603"/>
    <lineage>
        <taxon>Bacteria</taxon>
        <taxon>Bacillati</taxon>
        <taxon>Actinomycetota</taxon>
        <taxon>Actinomycetes</taxon>
        <taxon>Kineosporiales</taxon>
        <taxon>Kineosporiaceae</taxon>
        <taxon>Spongisporangium</taxon>
    </lineage>
</organism>
<comment type="function">
    <text evidence="7">Part of the twin-arginine translocation (Tat) system that transports large folded proteins containing a characteristic twin-arginine motif in their signal peptide across membranes. Together with TatB, TatC is part of a receptor directly interacting with Tat signal peptides.</text>
</comment>
<dbReference type="NCBIfam" id="TIGR00945">
    <property type="entry name" value="tatC"/>
    <property type="match status" value="1"/>
</dbReference>
<dbReference type="PRINTS" id="PR01840">
    <property type="entry name" value="TATCFAMILY"/>
</dbReference>
<dbReference type="RefSeq" id="WP_398283458.1">
    <property type="nucleotide sequence ID" value="NZ_JBITLV010000006.1"/>
</dbReference>
<dbReference type="EMBL" id="JBITLV010000006">
    <property type="protein sequence ID" value="MFI7589102.1"/>
    <property type="molecule type" value="Genomic_DNA"/>
</dbReference>
<accession>A0ABW8AT92</accession>
<feature type="region of interest" description="Disordered" evidence="8">
    <location>
        <begin position="269"/>
        <end position="304"/>
    </location>
</feature>
<feature type="compositionally biased region" description="Basic and acidic residues" evidence="8">
    <location>
        <begin position="295"/>
        <end position="304"/>
    </location>
</feature>
<evidence type="ECO:0000256" key="2">
    <source>
        <dbReference type="ARBA" id="ARBA00022692"/>
    </source>
</evidence>
<dbReference type="HAMAP" id="MF_00902">
    <property type="entry name" value="TatC"/>
    <property type="match status" value="1"/>
</dbReference>